<dbReference type="EMBL" id="AMQN01044274">
    <property type="status" value="NOT_ANNOTATED_CDS"/>
    <property type="molecule type" value="Genomic_DNA"/>
</dbReference>
<reference evidence="3" key="1">
    <citation type="submission" date="2012-12" db="EMBL/GenBank/DDBJ databases">
        <authorList>
            <person name="Hellsten U."/>
            <person name="Grimwood J."/>
            <person name="Chapman J.A."/>
            <person name="Shapiro H."/>
            <person name="Aerts A."/>
            <person name="Otillar R.P."/>
            <person name="Terry A.Y."/>
            <person name="Boore J.L."/>
            <person name="Simakov O."/>
            <person name="Marletaz F."/>
            <person name="Cho S.-J."/>
            <person name="Edsinger-Gonzales E."/>
            <person name="Havlak P."/>
            <person name="Kuo D.-H."/>
            <person name="Larsson T."/>
            <person name="Lv J."/>
            <person name="Arendt D."/>
            <person name="Savage R."/>
            <person name="Osoegawa K."/>
            <person name="de Jong P."/>
            <person name="Lindberg D.R."/>
            <person name="Seaver E.C."/>
            <person name="Weisblat D.A."/>
            <person name="Putnam N.H."/>
            <person name="Grigoriev I.V."/>
            <person name="Rokhsar D.S."/>
        </authorList>
    </citation>
    <scope>NUCLEOTIDE SEQUENCE</scope>
    <source>
        <strain evidence="3">I ESC-2004</strain>
    </source>
</reference>
<proteinExistence type="predicted"/>
<evidence type="ECO:0000313" key="1">
    <source>
        <dbReference type="EMBL" id="ELU05358.1"/>
    </source>
</evidence>
<organism evidence="1">
    <name type="scientific">Capitella teleta</name>
    <name type="common">Polychaete worm</name>
    <dbReference type="NCBI Taxonomy" id="283909"/>
    <lineage>
        <taxon>Eukaryota</taxon>
        <taxon>Metazoa</taxon>
        <taxon>Spiralia</taxon>
        <taxon>Lophotrochozoa</taxon>
        <taxon>Annelida</taxon>
        <taxon>Polychaeta</taxon>
        <taxon>Sedentaria</taxon>
        <taxon>Scolecida</taxon>
        <taxon>Capitellidae</taxon>
        <taxon>Capitella</taxon>
    </lineage>
</organism>
<evidence type="ECO:0000313" key="3">
    <source>
        <dbReference type="Proteomes" id="UP000014760"/>
    </source>
</evidence>
<keyword evidence="3" id="KW-1185">Reference proteome</keyword>
<dbReference type="Proteomes" id="UP000014760">
    <property type="component" value="Unassembled WGS sequence"/>
</dbReference>
<dbReference type="OrthoDB" id="408631at2759"/>
<gene>
    <name evidence="1" type="ORF">CAPTEDRAFT_204133</name>
</gene>
<dbReference type="AlphaFoldDB" id="R7UGY2"/>
<accession>R7UGY2</accession>
<dbReference type="Gene3D" id="3.40.50.1820">
    <property type="entry name" value="alpha/beta hydrolase"/>
    <property type="match status" value="1"/>
</dbReference>
<dbReference type="HOGENOM" id="CLU_1519289_0_0_1"/>
<dbReference type="SUPFAM" id="SSF53474">
    <property type="entry name" value="alpha/beta-Hydrolases"/>
    <property type="match status" value="1"/>
</dbReference>
<dbReference type="EnsemblMetazoa" id="CapteT204133">
    <property type="protein sequence ID" value="CapteP204133"/>
    <property type="gene ID" value="CapteG204133"/>
</dbReference>
<reference evidence="1 3" key="2">
    <citation type="journal article" date="2013" name="Nature">
        <title>Insights into bilaterian evolution from three spiralian genomes.</title>
        <authorList>
            <person name="Simakov O."/>
            <person name="Marletaz F."/>
            <person name="Cho S.J."/>
            <person name="Edsinger-Gonzales E."/>
            <person name="Havlak P."/>
            <person name="Hellsten U."/>
            <person name="Kuo D.H."/>
            <person name="Larsson T."/>
            <person name="Lv J."/>
            <person name="Arendt D."/>
            <person name="Savage R."/>
            <person name="Osoegawa K."/>
            <person name="de Jong P."/>
            <person name="Grimwood J."/>
            <person name="Chapman J.A."/>
            <person name="Shapiro H."/>
            <person name="Aerts A."/>
            <person name="Otillar R.P."/>
            <person name="Terry A.Y."/>
            <person name="Boore J.L."/>
            <person name="Grigoriev I.V."/>
            <person name="Lindberg D.R."/>
            <person name="Seaver E.C."/>
            <person name="Weisblat D.A."/>
            <person name="Putnam N.H."/>
            <person name="Rokhsar D.S."/>
        </authorList>
    </citation>
    <scope>NUCLEOTIDE SEQUENCE</scope>
    <source>
        <strain evidence="1 3">I ESC-2004</strain>
    </source>
</reference>
<reference evidence="2" key="3">
    <citation type="submission" date="2015-06" db="UniProtKB">
        <authorList>
            <consortium name="EnsemblMetazoa"/>
        </authorList>
    </citation>
    <scope>IDENTIFICATION</scope>
</reference>
<name>R7UGY2_CAPTE</name>
<dbReference type="InterPro" id="IPR029058">
    <property type="entry name" value="AB_hydrolase_fold"/>
</dbReference>
<dbReference type="EMBL" id="KB301607">
    <property type="protein sequence ID" value="ELU05358.1"/>
    <property type="molecule type" value="Genomic_DNA"/>
</dbReference>
<evidence type="ECO:0000313" key="2">
    <source>
        <dbReference type="EnsemblMetazoa" id="CapteP204133"/>
    </source>
</evidence>
<protein>
    <submittedName>
        <fullName evidence="1 2">Uncharacterized protein</fullName>
    </submittedName>
</protein>
<sequence length="177" mass="20506">MLNFTQVPVLIGVTANEGWGLSTYLLPEAMQDNTTLTYSGHFLSATRKFLSDVYGADEPYFEEILSAVLDFNFGKSPKMLEDEGFLLRRWSDLVGDLYLRSPTTRLAQLLTGHRYHITMKFDMPVFLTLVPIICKFHRDWASAKKVTMYYNNYKGHQFPTEKHEKLQNPKLKITEEN</sequence>